<keyword evidence="2" id="KW-1185">Reference proteome</keyword>
<evidence type="ECO:0000313" key="1">
    <source>
        <dbReference type="EMBL" id="KAH0530560.1"/>
    </source>
</evidence>
<dbReference type="Proteomes" id="UP000826573">
    <property type="component" value="Unassembled WGS sequence"/>
</dbReference>
<dbReference type="AlphaFoldDB" id="A0A9P8HK32"/>
<protein>
    <submittedName>
        <fullName evidence="1">Uncharacterized protein</fullName>
    </submittedName>
</protein>
<proteinExistence type="predicted"/>
<accession>A0A9P8HK32</accession>
<name>A0A9P8HK32_9HYPO</name>
<comment type="caution">
    <text evidence="1">The sequence shown here is derived from an EMBL/GenBank/DDBJ whole genome shotgun (WGS) entry which is preliminary data.</text>
</comment>
<dbReference type="EMBL" id="JAIMJC010000002">
    <property type="protein sequence ID" value="KAH0530560.1"/>
    <property type="molecule type" value="Genomic_DNA"/>
</dbReference>
<evidence type="ECO:0000313" key="2">
    <source>
        <dbReference type="Proteomes" id="UP000826573"/>
    </source>
</evidence>
<reference evidence="1 2" key="1">
    <citation type="submission" date="2021-08" db="EMBL/GenBank/DDBJ databases">
        <title>The highly contiguous genome resource for Trichoderma semiorbis FJ059, a fungal antagonistic to plant pathogens.</title>
        <authorList>
            <person name="Liu T."/>
        </authorList>
    </citation>
    <scope>NUCLEOTIDE SEQUENCE [LARGE SCALE GENOMIC DNA]</scope>
    <source>
        <strain evidence="1 2">FJ059</strain>
    </source>
</reference>
<organism evidence="1 2">
    <name type="scientific">Trichoderma semiorbis</name>
    <dbReference type="NCBI Taxonomy" id="1491008"/>
    <lineage>
        <taxon>Eukaryota</taxon>
        <taxon>Fungi</taxon>
        <taxon>Dikarya</taxon>
        <taxon>Ascomycota</taxon>
        <taxon>Pezizomycotina</taxon>
        <taxon>Sordariomycetes</taxon>
        <taxon>Hypocreomycetidae</taxon>
        <taxon>Hypocreales</taxon>
        <taxon>Hypocreaceae</taxon>
        <taxon>Trichoderma</taxon>
    </lineage>
</organism>
<sequence>MMSETTALQLRIPRPKTSTAFNGCKLQAQVDLVIGLADNLVGVGLDTARSRVAPVTCSLALDPSPAA</sequence>
<gene>
    <name evidence="1" type="ORF">TsFJ059_005167</name>
</gene>